<comment type="caution">
    <text evidence="1">The sequence shown here is derived from an EMBL/GenBank/DDBJ whole genome shotgun (WGS) entry which is preliminary data.</text>
</comment>
<dbReference type="Proteomes" id="UP000689195">
    <property type="component" value="Unassembled WGS sequence"/>
</dbReference>
<dbReference type="EMBL" id="CAJJDO010000012">
    <property type="protein sequence ID" value="CAD8143700.1"/>
    <property type="molecule type" value="Genomic_DNA"/>
</dbReference>
<reference evidence="1" key="1">
    <citation type="submission" date="2021-01" db="EMBL/GenBank/DDBJ databases">
        <authorList>
            <consortium name="Genoscope - CEA"/>
            <person name="William W."/>
        </authorList>
    </citation>
    <scope>NUCLEOTIDE SEQUENCE</scope>
</reference>
<protein>
    <submittedName>
        <fullName evidence="1">Uncharacterized protein</fullName>
    </submittedName>
</protein>
<keyword evidence="2" id="KW-1185">Reference proteome</keyword>
<dbReference type="OrthoDB" id="302108at2759"/>
<sequence length="128" mass="15215">MSQMLGKGWQSIEHKILDKQQLENKEYDKINLKYTKSIISKFSLMDKLLEKGLSHYSGFYCQSYYELFSDCLSWLDHINSVRHNRLIHKMTVVNNSQAKIAINQRINNQIQVQTQERPKLIERNKKIV</sequence>
<proteinExistence type="predicted"/>
<dbReference type="AlphaFoldDB" id="A0A8S1SUP0"/>
<evidence type="ECO:0000313" key="2">
    <source>
        <dbReference type="Proteomes" id="UP000689195"/>
    </source>
</evidence>
<organism evidence="1 2">
    <name type="scientific">Paramecium pentaurelia</name>
    <dbReference type="NCBI Taxonomy" id="43138"/>
    <lineage>
        <taxon>Eukaryota</taxon>
        <taxon>Sar</taxon>
        <taxon>Alveolata</taxon>
        <taxon>Ciliophora</taxon>
        <taxon>Intramacronucleata</taxon>
        <taxon>Oligohymenophorea</taxon>
        <taxon>Peniculida</taxon>
        <taxon>Parameciidae</taxon>
        <taxon>Paramecium</taxon>
    </lineage>
</organism>
<evidence type="ECO:0000313" key="1">
    <source>
        <dbReference type="EMBL" id="CAD8143700.1"/>
    </source>
</evidence>
<gene>
    <name evidence="1" type="ORF">PPENT_87.1.T0120360</name>
</gene>
<name>A0A8S1SUP0_9CILI</name>
<accession>A0A8S1SUP0</accession>